<name>A8QVZ2_SPOEX</name>
<feature type="chain" id="PRO_5002725506" evidence="1">
    <location>
        <begin position="21"/>
        <end position="136"/>
    </location>
</feature>
<dbReference type="PROSITE" id="PS51257">
    <property type="entry name" value="PROKAR_LIPOPROTEIN"/>
    <property type="match status" value="1"/>
</dbReference>
<reference evidence="2" key="1">
    <citation type="journal article" date="2007" name="Insect Biochem. Mol. Biol.">
        <title>REPAT, a new family of proteins induced by bacterial toxins and baculovirus infection in Spodoptera exigua.</title>
        <authorList>
            <person name="Herrero S."/>
            <person name="Ansems M."/>
            <person name="Van Oers M.M."/>
            <person name="Vlak J.M."/>
            <person name="Bakker P.L."/>
            <person name="de Maagd R.A."/>
        </authorList>
    </citation>
    <scope>NUCLEOTIDE SEQUENCE</scope>
</reference>
<sequence length="136" mass="15236">MRSLIIIAVLSALAACYVNAVHPTEEDMSEVYTIVFDDNSLDGRVLSRAEFNARYEGWVLLSEANDFAPAVEGREQSVEMFYRAQRGVQISMVSITAYVSIPEINRSPLGKNYIEVTLKSRIGAGLNTTIELFRRQ</sequence>
<organism evidence="2">
    <name type="scientific">Spodoptera exigua</name>
    <name type="common">Beet armyworm</name>
    <name type="synonym">Noctua fulgens</name>
    <dbReference type="NCBI Taxonomy" id="7107"/>
    <lineage>
        <taxon>Eukaryota</taxon>
        <taxon>Metazoa</taxon>
        <taxon>Ecdysozoa</taxon>
        <taxon>Arthropoda</taxon>
        <taxon>Hexapoda</taxon>
        <taxon>Insecta</taxon>
        <taxon>Pterygota</taxon>
        <taxon>Neoptera</taxon>
        <taxon>Endopterygota</taxon>
        <taxon>Lepidoptera</taxon>
        <taxon>Glossata</taxon>
        <taxon>Ditrysia</taxon>
        <taxon>Noctuoidea</taxon>
        <taxon>Noctuidae</taxon>
        <taxon>Amphipyrinae</taxon>
        <taxon>Spodoptera</taxon>
    </lineage>
</organism>
<proteinExistence type="evidence at transcript level"/>
<dbReference type="AlphaFoldDB" id="A8QVZ2"/>
<keyword evidence="1" id="KW-0732">Signal</keyword>
<evidence type="ECO:0000313" key="2">
    <source>
        <dbReference type="EMBL" id="ABO64231.1"/>
    </source>
</evidence>
<protein>
    <submittedName>
        <fullName evidence="2">Repat1</fullName>
    </submittedName>
</protein>
<accession>A8QVZ2</accession>
<evidence type="ECO:0000256" key="1">
    <source>
        <dbReference type="SAM" id="SignalP"/>
    </source>
</evidence>
<dbReference type="EMBL" id="EF153740">
    <property type="protein sequence ID" value="ABO64231.1"/>
    <property type="molecule type" value="mRNA"/>
</dbReference>
<feature type="signal peptide" evidence="1">
    <location>
        <begin position="1"/>
        <end position="20"/>
    </location>
</feature>